<dbReference type="SUPFAM" id="SSF53448">
    <property type="entry name" value="Nucleotide-diphospho-sugar transferases"/>
    <property type="match status" value="1"/>
</dbReference>
<organism evidence="8 9">
    <name type="scientific">Brettanomyces naardenensis</name>
    <name type="common">Yeast</name>
    <dbReference type="NCBI Taxonomy" id="13370"/>
    <lineage>
        <taxon>Eukaryota</taxon>
        <taxon>Fungi</taxon>
        <taxon>Dikarya</taxon>
        <taxon>Ascomycota</taxon>
        <taxon>Saccharomycotina</taxon>
        <taxon>Pichiomycetes</taxon>
        <taxon>Pichiales</taxon>
        <taxon>Pichiaceae</taxon>
        <taxon>Brettanomyces</taxon>
    </lineage>
</organism>
<keyword evidence="7" id="KW-0472">Membrane</keyword>
<dbReference type="FunCoup" id="A0A448YRW7">
    <property type="interactions" value="59"/>
</dbReference>
<keyword evidence="5" id="KW-0735">Signal-anchor</keyword>
<evidence type="ECO:0000256" key="1">
    <source>
        <dbReference type="ARBA" id="ARBA00004606"/>
    </source>
</evidence>
<feature type="transmembrane region" description="Helical" evidence="7">
    <location>
        <begin position="12"/>
        <end position="32"/>
    </location>
</feature>
<evidence type="ECO:0000256" key="2">
    <source>
        <dbReference type="ARBA" id="ARBA00007677"/>
    </source>
</evidence>
<dbReference type="GO" id="GO:0016020">
    <property type="term" value="C:membrane"/>
    <property type="evidence" value="ECO:0007669"/>
    <property type="project" value="UniProtKB-SubCell"/>
</dbReference>
<dbReference type="Proteomes" id="UP000290900">
    <property type="component" value="Unassembled WGS sequence"/>
</dbReference>
<dbReference type="GO" id="GO:0006493">
    <property type="term" value="P:protein O-linked glycosylation"/>
    <property type="evidence" value="ECO:0007669"/>
    <property type="project" value="TreeGrafter"/>
</dbReference>
<comment type="subcellular location">
    <subcellularLocation>
        <location evidence="1">Membrane</location>
        <topology evidence="1">Single-pass type II membrane protein</topology>
    </subcellularLocation>
</comment>
<evidence type="ECO:0000256" key="3">
    <source>
        <dbReference type="ARBA" id="ARBA00022676"/>
    </source>
</evidence>
<dbReference type="InterPro" id="IPR029044">
    <property type="entry name" value="Nucleotide-diphossugar_trans"/>
</dbReference>
<name>A0A448YRW7_BRENA</name>
<dbReference type="GO" id="GO:0005794">
    <property type="term" value="C:Golgi apparatus"/>
    <property type="evidence" value="ECO:0007669"/>
    <property type="project" value="TreeGrafter"/>
</dbReference>
<dbReference type="EMBL" id="CAACVR010000056">
    <property type="protein sequence ID" value="VEU23646.1"/>
    <property type="molecule type" value="Genomic_DNA"/>
</dbReference>
<keyword evidence="4" id="KW-0808">Transferase</keyword>
<feature type="active site" description="Nucleophile" evidence="6">
    <location>
        <position position="347"/>
    </location>
</feature>
<dbReference type="Pfam" id="PF01793">
    <property type="entry name" value="Glyco_transf_15"/>
    <property type="match status" value="1"/>
</dbReference>
<protein>
    <submittedName>
        <fullName evidence="8">DEKNAAC104834</fullName>
    </submittedName>
</protein>
<reference evidence="8 9" key="1">
    <citation type="submission" date="2018-12" db="EMBL/GenBank/DDBJ databases">
        <authorList>
            <person name="Tiukova I."/>
            <person name="Dainat J."/>
        </authorList>
    </citation>
    <scope>NUCLEOTIDE SEQUENCE [LARGE SCALE GENOMIC DNA]</scope>
</reference>
<evidence type="ECO:0000256" key="4">
    <source>
        <dbReference type="ARBA" id="ARBA00022679"/>
    </source>
</evidence>
<keyword evidence="7" id="KW-0812">Transmembrane</keyword>
<accession>A0A448YRW7</accession>
<evidence type="ECO:0000313" key="9">
    <source>
        <dbReference type="Proteomes" id="UP000290900"/>
    </source>
</evidence>
<dbReference type="FunFam" id="3.90.550.10:FF:000051">
    <property type="entry name" value="Alpha-1,2-mannosyltransferase (Ktr4)"/>
    <property type="match status" value="1"/>
</dbReference>
<gene>
    <name evidence="8" type="ORF">BRENAR_LOCUS4375</name>
</gene>
<dbReference type="InterPro" id="IPR002685">
    <property type="entry name" value="Glyco_trans_15"/>
</dbReference>
<dbReference type="PANTHER" id="PTHR31121:SF7">
    <property type="entry name" value="MANNOSYLTRANSFERASE KTR4-RELATED"/>
    <property type="match status" value="1"/>
</dbReference>
<dbReference type="STRING" id="13370.A0A448YRW7"/>
<dbReference type="OrthoDB" id="439943at2759"/>
<dbReference type="GO" id="GO:0006487">
    <property type="term" value="P:protein N-linked glycosylation"/>
    <property type="evidence" value="ECO:0007669"/>
    <property type="project" value="TreeGrafter"/>
</dbReference>
<evidence type="ECO:0000313" key="8">
    <source>
        <dbReference type="EMBL" id="VEU23646.1"/>
    </source>
</evidence>
<keyword evidence="7" id="KW-1133">Transmembrane helix</keyword>
<evidence type="ECO:0000256" key="7">
    <source>
        <dbReference type="SAM" id="Phobius"/>
    </source>
</evidence>
<keyword evidence="3" id="KW-0328">Glycosyltransferase</keyword>
<dbReference type="PANTHER" id="PTHR31121">
    <property type="entry name" value="ALPHA-1,2 MANNOSYLTRANSFERASE KTR1"/>
    <property type="match status" value="1"/>
</dbReference>
<proteinExistence type="inferred from homology"/>
<dbReference type="AlphaFoldDB" id="A0A448YRW7"/>
<evidence type="ECO:0000256" key="6">
    <source>
        <dbReference type="PIRSR" id="PIRSR018153-1"/>
    </source>
</evidence>
<sequence>MSALPRRFRRLLWRVVPLALIIIVLIVFILNIPTSLKDSVISSATNVMDKIPWQSESKDIPDSLVDPSSVMTVEEIKDKLTFTGKSEFTWDQIMEQNYAQLSEIMNIKIDEPKVDNLRRGAENPDEYQRANATLMILSRNQDASSIILTIKQIEKHFNSKFHYPYVFLNDKEFSQRFIDRIKKHISSEAFFETIDPADWNQPDFIDKEKQIAGMQKMADENVAYAKKMSYHNMCRYYSKGFYNHPRMRQFKWYWRFEPGTQYYCDIDYDVFKFMEENNKTYGFTIGLYDIHQSVETLWPKTLEFVEMHPEFVNPNGAFSWLVNDLQNPGKAKYAHGYSTCHFWSNFEIGNMDFFRGEAYSQWIQFLDKTGGFYYERWGDAPVHSIGLSLFENRDKIHWFRDIGYTHSPYTNCPNSDKCSGCEVGKLNDDLKSENCLTNWWNLEMDQSARDMY</sequence>
<comment type="similarity">
    <text evidence="2">Belongs to the glycosyltransferase 15 family.</text>
</comment>
<keyword evidence="9" id="KW-1185">Reference proteome</keyword>
<dbReference type="GO" id="GO:0000026">
    <property type="term" value="F:alpha-1,2-mannosyltransferase activity"/>
    <property type="evidence" value="ECO:0007669"/>
    <property type="project" value="TreeGrafter"/>
</dbReference>
<dbReference type="InParanoid" id="A0A448YRW7"/>
<evidence type="ECO:0000256" key="5">
    <source>
        <dbReference type="ARBA" id="ARBA00022968"/>
    </source>
</evidence>
<dbReference type="PIRSF" id="PIRSF018153">
    <property type="entry name" value="Glyco_trans_15"/>
    <property type="match status" value="1"/>
</dbReference>
<dbReference type="GO" id="GO:0000032">
    <property type="term" value="P:cell wall mannoprotein biosynthetic process"/>
    <property type="evidence" value="ECO:0007669"/>
    <property type="project" value="TreeGrafter"/>
</dbReference>
<dbReference type="Gene3D" id="3.90.550.10">
    <property type="entry name" value="Spore Coat Polysaccharide Biosynthesis Protein SpsA, Chain A"/>
    <property type="match status" value="1"/>
</dbReference>